<dbReference type="CDD" id="cd00475">
    <property type="entry name" value="Cis_IPPS"/>
    <property type="match status" value="1"/>
</dbReference>
<keyword evidence="2" id="KW-0479">Metal-binding</keyword>
<evidence type="ECO:0000256" key="1">
    <source>
        <dbReference type="ARBA" id="ARBA00022679"/>
    </source>
</evidence>
<name>A0A519BAR1_9DELT</name>
<dbReference type="NCBIfam" id="TIGR00055">
    <property type="entry name" value="uppS"/>
    <property type="match status" value="1"/>
</dbReference>
<keyword evidence="2" id="KW-0460">Magnesium</keyword>
<keyword evidence="1 2" id="KW-0808">Transferase</keyword>
<dbReference type="PANTHER" id="PTHR10291:SF0">
    <property type="entry name" value="DEHYDRODOLICHYL DIPHOSPHATE SYNTHASE 2"/>
    <property type="match status" value="1"/>
</dbReference>
<feature type="binding site" evidence="2">
    <location>
        <begin position="193"/>
        <end position="195"/>
    </location>
    <ligand>
        <name>substrate</name>
    </ligand>
</feature>
<accession>A0A519BAR1</accession>
<protein>
    <recommendedName>
        <fullName evidence="2">Isoprenyl transferase</fullName>
        <ecNumber evidence="2">2.5.1.-</ecNumber>
    </recommendedName>
</protein>
<comment type="similarity">
    <text evidence="2">Belongs to the UPP synthase family.</text>
</comment>
<feature type="binding site" evidence="2">
    <location>
        <position position="68"/>
    </location>
    <ligand>
        <name>substrate</name>
    </ligand>
</feature>
<dbReference type="InterPro" id="IPR001441">
    <property type="entry name" value="UPP_synth-like"/>
</dbReference>
<feature type="binding site" evidence="2">
    <location>
        <position position="70"/>
    </location>
    <ligand>
        <name>substrate</name>
    </ligand>
</feature>
<dbReference type="EC" id="2.5.1.-" evidence="2"/>
<feature type="binding site" evidence="2">
    <location>
        <position position="206"/>
    </location>
    <ligand>
        <name>Mg(2+)</name>
        <dbReference type="ChEBI" id="CHEBI:18420"/>
    </ligand>
</feature>
<feature type="active site" evidence="2">
    <location>
        <position position="19"/>
    </location>
</feature>
<feature type="binding site" evidence="2">
    <location>
        <begin position="64"/>
        <end position="66"/>
    </location>
    <ligand>
        <name>substrate</name>
    </ligand>
</feature>
<dbReference type="NCBIfam" id="NF011405">
    <property type="entry name" value="PRK14830.1"/>
    <property type="match status" value="1"/>
</dbReference>
<dbReference type="SUPFAM" id="SSF64005">
    <property type="entry name" value="Undecaprenyl diphosphate synthase"/>
    <property type="match status" value="1"/>
</dbReference>
<dbReference type="GO" id="GO:0016094">
    <property type="term" value="P:polyprenol biosynthetic process"/>
    <property type="evidence" value="ECO:0007669"/>
    <property type="project" value="TreeGrafter"/>
</dbReference>
<comment type="cofactor">
    <cofactor evidence="2">
        <name>Mg(2+)</name>
        <dbReference type="ChEBI" id="CHEBI:18420"/>
    </cofactor>
    <text evidence="2">Binds 2 magnesium ions per subunit.</text>
</comment>
<feature type="active site" description="Proton acceptor" evidence="2">
    <location>
        <position position="67"/>
    </location>
</feature>
<feature type="binding site" evidence="2">
    <location>
        <position position="32"/>
    </location>
    <ligand>
        <name>substrate</name>
    </ligand>
</feature>
<dbReference type="GO" id="GO:0045547">
    <property type="term" value="F:ditrans,polycis-polyprenyl diphosphate synthase [(2E,6E)-farnesyl diphosphate specific] activity"/>
    <property type="evidence" value="ECO:0007669"/>
    <property type="project" value="TreeGrafter"/>
</dbReference>
<evidence type="ECO:0000313" key="4">
    <source>
        <dbReference type="Proteomes" id="UP000320813"/>
    </source>
</evidence>
<organism evidence="3 4">
    <name type="scientific">Candidatus Acidulodesulfobacterium ferriphilum</name>
    <dbReference type="NCBI Taxonomy" id="2597223"/>
    <lineage>
        <taxon>Bacteria</taxon>
        <taxon>Deltaproteobacteria</taxon>
        <taxon>Candidatus Acidulodesulfobacterales</taxon>
        <taxon>Candidatus Acidulodesulfobacterium</taxon>
    </lineage>
</organism>
<dbReference type="PROSITE" id="PS01066">
    <property type="entry name" value="UPP_SYNTHASE"/>
    <property type="match status" value="1"/>
</dbReference>
<dbReference type="PANTHER" id="PTHR10291">
    <property type="entry name" value="DEHYDRODOLICHYL DIPHOSPHATE SYNTHASE FAMILY MEMBER"/>
    <property type="match status" value="1"/>
</dbReference>
<dbReference type="Pfam" id="PF01255">
    <property type="entry name" value="Prenyltransf"/>
    <property type="match status" value="1"/>
</dbReference>
<dbReference type="InterPro" id="IPR018520">
    <property type="entry name" value="UPP_synth-like_CS"/>
</dbReference>
<comment type="function">
    <text evidence="2">Catalyzes the condensation of isopentenyl diphosphate (IPP) with allylic pyrophosphates generating different type of terpenoids.</text>
</comment>
<dbReference type="InterPro" id="IPR036424">
    <property type="entry name" value="UPP_synth-like_sf"/>
</dbReference>
<feature type="binding site" evidence="2">
    <location>
        <position position="36"/>
    </location>
    <ligand>
        <name>substrate</name>
    </ligand>
</feature>
<dbReference type="EMBL" id="SGBD01000003">
    <property type="protein sequence ID" value="RZD14379.1"/>
    <property type="molecule type" value="Genomic_DNA"/>
</dbReference>
<dbReference type="Gene3D" id="3.40.1180.10">
    <property type="entry name" value="Decaprenyl diphosphate synthase-like"/>
    <property type="match status" value="1"/>
</dbReference>
<feature type="binding site" evidence="2">
    <location>
        <position position="19"/>
    </location>
    <ligand>
        <name>Mg(2+)</name>
        <dbReference type="ChEBI" id="CHEBI:18420"/>
    </ligand>
</feature>
<dbReference type="AlphaFoldDB" id="A0A519BAR1"/>
<dbReference type="GO" id="GO:0000287">
    <property type="term" value="F:magnesium ion binding"/>
    <property type="evidence" value="ECO:0007669"/>
    <property type="project" value="UniProtKB-UniRule"/>
</dbReference>
<dbReference type="FunFam" id="3.40.1180.10:FF:000001">
    <property type="entry name" value="(2E,6E)-farnesyl-diphosphate-specific ditrans,polycis-undecaprenyl-diphosphate synthase"/>
    <property type="match status" value="1"/>
</dbReference>
<feature type="binding site" evidence="2">
    <location>
        <begin position="20"/>
        <end position="23"/>
    </location>
    <ligand>
        <name>substrate</name>
    </ligand>
</feature>
<feature type="binding site" evidence="2">
    <location>
        <position position="24"/>
    </location>
    <ligand>
        <name>substrate</name>
    </ligand>
</feature>
<comment type="subunit">
    <text evidence="2">Homodimer.</text>
</comment>
<dbReference type="HAMAP" id="MF_01139">
    <property type="entry name" value="ISPT"/>
    <property type="match status" value="1"/>
</dbReference>
<dbReference type="Proteomes" id="UP000320813">
    <property type="component" value="Unassembled WGS sequence"/>
</dbReference>
<evidence type="ECO:0000256" key="2">
    <source>
        <dbReference type="HAMAP-Rule" id="MF_01139"/>
    </source>
</evidence>
<evidence type="ECO:0000313" key="3">
    <source>
        <dbReference type="EMBL" id="RZD14379.1"/>
    </source>
</evidence>
<sequence length="239" mass="27941">MVKKIDFKNIPNHLAIIMDGNGRWAKKRNLDRINGHIEGIKSLRAVTSAVMEYGIKYLTVYAFSSENWQRPKTEVDSLMLLLDEYLNMELPFLIKNKIRLNFIGNIERIPESSKKTLLRVIDKTKECDNLYLTLALSYGSREEILAAAVRMAKDMKNGKIKIEDADENLFSSYLYSKDMPNPDFLIRTSGEKRVSNFMLYQIAYAEIYFTKTLWPDFGRKELIRALKNYEKRVRRFGKT</sequence>
<feature type="binding site" evidence="2">
    <location>
        <position position="187"/>
    </location>
    <ligand>
        <name>substrate</name>
    </ligand>
</feature>
<comment type="caution">
    <text evidence="3">The sequence shown here is derived from an EMBL/GenBank/DDBJ whole genome shotgun (WGS) entry which is preliminary data.</text>
</comment>
<proteinExistence type="inferred from homology"/>
<gene>
    <name evidence="3" type="ORF">EVJ47_06865</name>
</gene>
<reference evidence="3 4" key="1">
    <citation type="submission" date="2019-01" db="EMBL/GenBank/DDBJ databases">
        <title>Insights into ecological role of a new deltaproteobacterial order Candidatus Sinidesulfobacterales (Sva0485) by metagenomics and metatranscriptomics.</title>
        <authorList>
            <person name="Tan S."/>
            <person name="Liu J."/>
            <person name="Fang Y."/>
            <person name="Hedlund B.P."/>
            <person name="Lian Z.H."/>
            <person name="Huang L.Y."/>
            <person name="Li J.T."/>
            <person name="Huang L.N."/>
            <person name="Li W.J."/>
            <person name="Jiang H.C."/>
            <person name="Dong H.L."/>
            <person name="Shu W.S."/>
        </authorList>
    </citation>
    <scope>NUCLEOTIDE SEQUENCE [LARGE SCALE GENOMIC DNA]</scope>
    <source>
        <strain evidence="3">AP3</strain>
    </source>
</reference>